<feature type="transmembrane region" description="Helical" evidence="1">
    <location>
        <begin position="297"/>
        <end position="316"/>
    </location>
</feature>
<dbReference type="EMBL" id="LR877145">
    <property type="protein sequence ID" value="CAD2213421.1"/>
    <property type="molecule type" value="Genomic_DNA"/>
</dbReference>
<dbReference type="AlphaFoldDB" id="A0A7G2C2J5"/>
<proteinExistence type="predicted"/>
<gene>
    <name evidence="2" type="ORF">ADEAN_000086200</name>
</gene>
<dbReference type="Proteomes" id="UP000515908">
    <property type="component" value="Chromosome 01"/>
</dbReference>
<evidence type="ECO:0000256" key="1">
    <source>
        <dbReference type="SAM" id="Phobius"/>
    </source>
</evidence>
<name>A0A7G2C2J5_9TRYP</name>
<keyword evidence="1" id="KW-1133">Transmembrane helix</keyword>
<evidence type="ECO:0000313" key="2">
    <source>
        <dbReference type="EMBL" id="CAD2213421.1"/>
    </source>
</evidence>
<evidence type="ECO:0000313" key="3">
    <source>
        <dbReference type="Proteomes" id="UP000515908"/>
    </source>
</evidence>
<keyword evidence="1" id="KW-0472">Membrane</keyword>
<keyword evidence="3" id="KW-1185">Reference proteome</keyword>
<protein>
    <submittedName>
        <fullName evidence="2">Uncharacterized protein</fullName>
    </submittedName>
</protein>
<organism evidence="2 3">
    <name type="scientific">Angomonas deanei</name>
    <dbReference type="NCBI Taxonomy" id="59799"/>
    <lineage>
        <taxon>Eukaryota</taxon>
        <taxon>Discoba</taxon>
        <taxon>Euglenozoa</taxon>
        <taxon>Kinetoplastea</taxon>
        <taxon>Metakinetoplastina</taxon>
        <taxon>Trypanosomatida</taxon>
        <taxon>Trypanosomatidae</taxon>
        <taxon>Strigomonadinae</taxon>
        <taxon>Angomonas</taxon>
    </lineage>
</organism>
<sequence length="325" mass="35979">MWGSSLLLGGDTLLHGGTLRAFADATLRCRSLRGDGLLRCGSLLGRRGLLRRGLGKGRSHRCRGLLHRVALHRGRLLGRGRRTVSFGRFTLLLGGAGLGGGLLRTDLVQLDRLPYHRQQCLLPLRRLRGVPTSRDATTSRDSYQGAVVAIVVENAMLGEGKIIVVNFGVCEEKLGPAGHFYSDGRAFLGREGERVDAVDALVDHFHLHQERHSVNPFRAVLQVTWKYTYTVTKGLLLWLLFIYSVFSTSGTGLHDGGWFVGTYAPPHRLPALLFLGLLLTHRHVLIHSCCRKFSTAVGAFFQLNFLKILIGGGIQLPRRHRWSVV</sequence>
<feature type="transmembrane region" description="Helical" evidence="1">
    <location>
        <begin position="266"/>
        <end position="285"/>
    </location>
</feature>
<accession>A0A7G2C2J5</accession>
<keyword evidence="1" id="KW-0812">Transmembrane</keyword>
<feature type="transmembrane region" description="Helical" evidence="1">
    <location>
        <begin position="227"/>
        <end position="246"/>
    </location>
</feature>
<dbReference type="VEuPathDB" id="TriTrypDB:ADEAN_000086200"/>
<reference evidence="2 3" key="1">
    <citation type="submission" date="2020-08" db="EMBL/GenBank/DDBJ databases">
        <authorList>
            <person name="Newling K."/>
            <person name="Davey J."/>
            <person name="Forrester S."/>
        </authorList>
    </citation>
    <scope>NUCLEOTIDE SEQUENCE [LARGE SCALE GENOMIC DNA]</scope>
    <source>
        <strain evidence="3">Crithidia deanei Carvalho (ATCC PRA-265)</strain>
    </source>
</reference>